<dbReference type="EMBL" id="JXUW01000016">
    <property type="protein sequence ID" value="KJE76425.1"/>
    <property type="molecule type" value="Genomic_DNA"/>
</dbReference>
<name>A0A0D8FT21_9ACTN</name>
<evidence type="ECO:0000256" key="1">
    <source>
        <dbReference type="SAM" id="MobiDB-lite"/>
    </source>
</evidence>
<gene>
    <name evidence="2" type="ORF">FEAC_17870</name>
</gene>
<feature type="compositionally biased region" description="Low complexity" evidence="1">
    <location>
        <begin position="141"/>
        <end position="171"/>
    </location>
</feature>
<feature type="region of interest" description="Disordered" evidence="1">
    <location>
        <begin position="97"/>
        <end position="182"/>
    </location>
</feature>
<feature type="region of interest" description="Disordered" evidence="1">
    <location>
        <begin position="258"/>
        <end position="299"/>
    </location>
</feature>
<evidence type="ECO:0000313" key="3">
    <source>
        <dbReference type="Proteomes" id="UP000032336"/>
    </source>
</evidence>
<comment type="caution">
    <text evidence="2">The sequence shown here is derived from an EMBL/GenBank/DDBJ whole genome shotgun (WGS) entry which is preliminary data.</text>
</comment>
<accession>A0A0D8FT21</accession>
<dbReference type="Proteomes" id="UP000032336">
    <property type="component" value="Unassembled WGS sequence"/>
</dbReference>
<evidence type="ECO:0000313" key="2">
    <source>
        <dbReference type="EMBL" id="KJE76425.1"/>
    </source>
</evidence>
<protein>
    <submittedName>
        <fullName evidence="2">Uncharacterized protein</fullName>
    </submittedName>
</protein>
<proteinExistence type="predicted"/>
<dbReference type="GeneID" id="78372934"/>
<dbReference type="AlphaFoldDB" id="A0A0D8FT21"/>
<reference evidence="2 3" key="1">
    <citation type="submission" date="2015-01" db="EMBL/GenBank/DDBJ databases">
        <title>Draft genome of the acidophilic iron oxidizer Ferrimicrobium acidiphilum strain T23.</title>
        <authorList>
            <person name="Poehlein A."/>
            <person name="Eisen S."/>
            <person name="Schloemann M."/>
            <person name="Johnson B.D."/>
            <person name="Daniel R."/>
            <person name="Muehling M."/>
        </authorList>
    </citation>
    <scope>NUCLEOTIDE SEQUENCE [LARGE SCALE GENOMIC DNA]</scope>
    <source>
        <strain evidence="2 3">T23</strain>
    </source>
</reference>
<organism evidence="2 3">
    <name type="scientific">Ferrimicrobium acidiphilum DSM 19497</name>
    <dbReference type="NCBI Taxonomy" id="1121877"/>
    <lineage>
        <taxon>Bacteria</taxon>
        <taxon>Bacillati</taxon>
        <taxon>Actinomycetota</taxon>
        <taxon>Acidimicrobiia</taxon>
        <taxon>Acidimicrobiales</taxon>
        <taxon>Acidimicrobiaceae</taxon>
        <taxon>Ferrimicrobium</taxon>
    </lineage>
</organism>
<sequence length="299" mass="29962">MDPEEIENILNGGEGDGSYAHLARLIQRAQAPATASELAREDLAVAAFRRLAPVRSSRRERVLSRFTPLKVAVAAAAFVVAGGGFTAALTHAFTHAPAHPTTSTVPAKASDKVGTVSKAASSSNETSSPKPSTGTGKGESKTSSGSKTTPSTTGSSQGKKSPDGKQNGKSKQSSDSKQAKGTAIAPGLTGSAVQASYRGLCVSYSKAVTTLQSSSKAATKAPKLQSSQRFLRLAENALNQGLTVPQFCSDILGTKVPSLSLPSSGQGSASATGNGATAGSSSGSNKSDSGGDSSSSGSN</sequence>
<dbReference type="RefSeq" id="WP_035389882.1">
    <property type="nucleotide sequence ID" value="NZ_JQKF01000017.1"/>
</dbReference>
<feature type="compositionally biased region" description="Low complexity" evidence="1">
    <location>
        <begin position="97"/>
        <end position="107"/>
    </location>
</feature>
<keyword evidence="3" id="KW-1185">Reference proteome</keyword>
<feature type="compositionally biased region" description="Low complexity" evidence="1">
    <location>
        <begin position="117"/>
        <end position="134"/>
    </location>
</feature>